<dbReference type="AlphaFoldDB" id="A0AAD1X5A1"/>
<organism evidence="4 5">
    <name type="scientific">Euplotes crassus</name>
    <dbReference type="NCBI Taxonomy" id="5936"/>
    <lineage>
        <taxon>Eukaryota</taxon>
        <taxon>Sar</taxon>
        <taxon>Alveolata</taxon>
        <taxon>Ciliophora</taxon>
        <taxon>Intramacronucleata</taxon>
        <taxon>Spirotrichea</taxon>
        <taxon>Hypotrichia</taxon>
        <taxon>Euplotida</taxon>
        <taxon>Euplotidae</taxon>
        <taxon>Moneuplotes</taxon>
    </lineage>
</organism>
<dbReference type="PROSITE" id="PS50119">
    <property type="entry name" value="ZF_BBOX"/>
    <property type="match status" value="1"/>
</dbReference>
<dbReference type="Proteomes" id="UP001295684">
    <property type="component" value="Unassembled WGS sequence"/>
</dbReference>
<feature type="domain" description="B box-type" evidence="3">
    <location>
        <begin position="1"/>
        <end position="34"/>
    </location>
</feature>
<evidence type="ECO:0000313" key="5">
    <source>
        <dbReference type="Proteomes" id="UP001295684"/>
    </source>
</evidence>
<evidence type="ECO:0000259" key="3">
    <source>
        <dbReference type="PROSITE" id="PS50119"/>
    </source>
</evidence>
<comment type="caution">
    <text evidence="4">The sequence shown here is derived from an EMBL/GenBank/DDBJ whole genome shotgun (WGS) entry which is preliminary data.</text>
</comment>
<keyword evidence="2" id="KW-0175">Coiled coil</keyword>
<protein>
    <recommendedName>
        <fullName evidence="3">B box-type domain-containing protein</fullName>
    </recommendedName>
</protein>
<gene>
    <name evidence="4" type="ORF">ECRASSUSDP1_LOCUS4919</name>
</gene>
<keyword evidence="5" id="KW-1185">Reference proteome</keyword>
<evidence type="ECO:0000256" key="1">
    <source>
        <dbReference type="PROSITE-ProRule" id="PRU00024"/>
    </source>
</evidence>
<accession>A0AAD1X5A1</accession>
<evidence type="ECO:0000313" key="4">
    <source>
        <dbReference type="EMBL" id="CAI2363583.1"/>
    </source>
</evidence>
<reference evidence="4" key="1">
    <citation type="submission" date="2023-07" db="EMBL/GenBank/DDBJ databases">
        <authorList>
            <consortium name="AG Swart"/>
            <person name="Singh M."/>
            <person name="Singh A."/>
            <person name="Seah K."/>
            <person name="Emmerich C."/>
        </authorList>
    </citation>
    <scope>NUCLEOTIDE SEQUENCE</scope>
    <source>
        <strain evidence="4">DP1</strain>
    </source>
</reference>
<evidence type="ECO:0000256" key="2">
    <source>
        <dbReference type="SAM" id="Coils"/>
    </source>
</evidence>
<dbReference type="EMBL" id="CAMPGE010004737">
    <property type="protein sequence ID" value="CAI2363583.1"/>
    <property type="molecule type" value="Genomic_DNA"/>
</dbReference>
<dbReference type="GO" id="GO:0008270">
    <property type="term" value="F:zinc ion binding"/>
    <property type="evidence" value="ECO:0007669"/>
    <property type="project" value="UniProtKB-KW"/>
</dbReference>
<keyword evidence="1" id="KW-0479">Metal-binding</keyword>
<name>A0AAD1X5A1_EUPCR</name>
<keyword evidence="1" id="KW-0862">Zinc</keyword>
<proteinExistence type="predicted"/>
<sequence length="549" mass="64009">MLLCQQKDCTNDKVGFYCNDHERIICQTCKEESHFDCETERDFRGEIERVLTFLKQFMQCFGTYVVDCEALEECIGLKEEIQTLNEKIEGYQQTFEEQLITADTKISNSLLLQLQKFQSNLCLNSFFSKITYLKTLALLRSHKELKTPLNDPKMPLTPIILKNTEFYRSEITKLTMNYKQKLSSIVDEEFEKLKSSKEAIQISNLEHKISDLQLLLEQKQVEISQESKAREILQNLLKTIEDKIDALQQENQQLGYQNRKLLKEIEAIRDLIPSNQLEMDTFEASQKKHLDSDTISPNRESAERFYFKIFEEKATFDSNFKLELALNSLEGRKMVDVCALSKLRLPKIRRICLDSLSDEDERLNMFLKYCIPDGFPFLCLIFGSYFGDTPPIKAKYYLDGLKSALSRAQKEIYLRFLEIGMETLQEIIKSSWNCKKVMIHYCRVSIEAPMNLEIQSQKGEPLEYQTEYLSFYFCGYDNKAQEDFTEEERRKNTEWFDNLFCSISSCSLKHSLKYLNLGYCSVPDSLDSLLSKHDLSNIAIVDESLVPSS</sequence>
<dbReference type="InterPro" id="IPR000315">
    <property type="entry name" value="Znf_B-box"/>
</dbReference>
<feature type="coiled-coil region" evidence="2">
    <location>
        <begin position="202"/>
        <end position="264"/>
    </location>
</feature>
<keyword evidence="1" id="KW-0863">Zinc-finger</keyword>